<dbReference type="GO" id="GO:0046872">
    <property type="term" value="F:metal ion binding"/>
    <property type="evidence" value="ECO:0007669"/>
    <property type="project" value="UniProtKB-KW"/>
</dbReference>
<dbReference type="EMBL" id="UINC01153025">
    <property type="protein sequence ID" value="SVD47506.1"/>
    <property type="molecule type" value="Genomic_DNA"/>
</dbReference>
<dbReference type="InterPro" id="IPR002762">
    <property type="entry name" value="CbiX-like"/>
</dbReference>
<keyword evidence="2" id="KW-0456">Lyase</keyword>
<name>A0A382VLU0_9ZZZZ</name>
<protein>
    <submittedName>
        <fullName evidence="3">Uncharacterized protein</fullName>
    </submittedName>
</protein>
<reference evidence="3" key="1">
    <citation type="submission" date="2018-05" db="EMBL/GenBank/DDBJ databases">
        <authorList>
            <person name="Lanie J.A."/>
            <person name="Ng W.-L."/>
            <person name="Kazmierczak K.M."/>
            <person name="Andrzejewski T.M."/>
            <person name="Davidsen T.M."/>
            <person name="Wayne K.J."/>
            <person name="Tettelin H."/>
            <person name="Glass J.I."/>
            <person name="Rusch D."/>
            <person name="Podicherti R."/>
            <person name="Tsui H.-C.T."/>
            <person name="Winkler M.E."/>
        </authorList>
    </citation>
    <scope>NUCLEOTIDE SEQUENCE</scope>
</reference>
<proteinExistence type="predicted"/>
<dbReference type="Gene3D" id="3.40.50.1400">
    <property type="match status" value="1"/>
</dbReference>
<evidence type="ECO:0000256" key="1">
    <source>
        <dbReference type="ARBA" id="ARBA00022723"/>
    </source>
</evidence>
<evidence type="ECO:0000313" key="3">
    <source>
        <dbReference type="EMBL" id="SVD47506.1"/>
    </source>
</evidence>
<dbReference type="Pfam" id="PF01903">
    <property type="entry name" value="CbiX"/>
    <property type="match status" value="1"/>
</dbReference>
<organism evidence="3">
    <name type="scientific">marine metagenome</name>
    <dbReference type="NCBI Taxonomy" id="408172"/>
    <lineage>
        <taxon>unclassified sequences</taxon>
        <taxon>metagenomes</taxon>
        <taxon>ecological metagenomes</taxon>
    </lineage>
</organism>
<dbReference type="GO" id="GO:0016829">
    <property type="term" value="F:lyase activity"/>
    <property type="evidence" value="ECO:0007669"/>
    <property type="project" value="UniProtKB-KW"/>
</dbReference>
<keyword evidence="1" id="KW-0479">Metal-binding</keyword>
<dbReference type="SUPFAM" id="SSF53800">
    <property type="entry name" value="Chelatase"/>
    <property type="match status" value="1"/>
</dbReference>
<feature type="non-terminal residue" evidence="3">
    <location>
        <position position="1"/>
    </location>
</feature>
<sequence length="103" mass="11191">GEVAGLRTCSMERRPGPEYAFNEPLLENLLCDEATVPERDVVAALFFLSPGKHAGAGGDVEAICREAEKARPGLRTFLTEPLGEHPLVLDLLEERWGECLDAG</sequence>
<evidence type="ECO:0000256" key="2">
    <source>
        <dbReference type="ARBA" id="ARBA00023239"/>
    </source>
</evidence>
<dbReference type="AlphaFoldDB" id="A0A382VLU0"/>
<accession>A0A382VLU0</accession>
<gene>
    <name evidence="3" type="ORF">METZ01_LOCUS400360</name>
</gene>